<dbReference type="Proteomes" id="UP000027138">
    <property type="component" value="Unassembled WGS sequence"/>
</dbReference>
<feature type="compositionally biased region" description="Pro residues" evidence="1">
    <location>
        <begin position="628"/>
        <end position="640"/>
    </location>
</feature>
<feature type="compositionally biased region" description="Acidic residues" evidence="1">
    <location>
        <begin position="218"/>
        <end position="227"/>
    </location>
</feature>
<name>A0A067JLS3_JATCU</name>
<keyword evidence="4" id="KW-1185">Reference proteome</keyword>
<dbReference type="EMBL" id="KK916039">
    <property type="protein sequence ID" value="KDP20459.1"/>
    <property type="molecule type" value="Genomic_DNA"/>
</dbReference>
<organism evidence="3 4">
    <name type="scientific">Jatropha curcas</name>
    <name type="common">Barbados nut</name>
    <dbReference type="NCBI Taxonomy" id="180498"/>
    <lineage>
        <taxon>Eukaryota</taxon>
        <taxon>Viridiplantae</taxon>
        <taxon>Streptophyta</taxon>
        <taxon>Embryophyta</taxon>
        <taxon>Tracheophyta</taxon>
        <taxon>Spermatophyta</taxon>
        <taxon>Magnoliopsida</taxon>
        <taxon>eudicotyledons</taxon>
        <taxon>Gunneridae</taxon>
        <taxon>Pentapetalae</taxon>
        <taxon>rosids</taxon>
        <taxon>fabids</taxon>
        <taxon>Malpighiales</taxon>
        <taxon>Euphorbiaceae</taxon>
        <taxon>Crotonoideae</taxon>
        <taxon>Jatropheae</taxon>
        <taxon>Jatropha</taxon>
    </lineage>
</organism>
<dbReference type="PANTHER" id="PTHR46444">
    <property type="entry name" value="DCD (DEVELOPMENT AND CELL DEATH) DOMAIN PROTEIN-RELATED"/>
    <property type="match status" value="1"/>
</dbReference>
<feature type="region of interest" description="Disordered" evidence="1">
    <location>
        <begin position="148"/>
        <end position="259"/>
    </location>
</feature>
<proteinExistence type="predicted"/>
<feature type="region of interest" description="Disordered" evidence="1">
    <location>
        <begin position="499"/>
        <end position="641"/>
    </location>
</feature>
<gene>
    <name evidence="3" type="ORF">JCGZ_05304</name>
</gene>
<evidence type="ECO:0000256" key="1">
    <source>
        <dbReference type="SAM" id="MobiDB-lite"/>
    </source>
</evidence>
<dbReference type="AlphaFoldDB" id="A0A067JLS3"/>
<feature type="compositionally biased region" description="Basic residues" evidence="1">
    <location>
        <begin position="244"/>
        <end position="259"/>
    </location>
</feature>
<feature type="compositionally biased region" description="Basic and acidic residues" evidence="1">
    <location>
        <begin position="587"/>
        <end position="622"/>
    </location>
</feature>
<dbReference type="OrthoDB" id="1920894at2759"/>
<dbReference type="InterPro" id="IPR013989">
    <property type="entry name" value="Dev_and_cell_death_domain"/>
</dbReference>
<dbReference type="SMART" id="SM00767">
    <property type="entry name" value="DCD"/>
    <property type="match status" value="1"/>
</dbReference>
<dbReference type="Pfam" id="PF10539">
    <property type="entry name" value="Dev_Cell_Death"/>
    <property type="match status" value="1"/>
</dbReference>
<feature type="compositionally biased region" description="Basic residues" evidence="1">
    <location>
        <begin position="500"/>
        <end position="510"/>
    </location>
</feature>
<feature type="region of interest" description="Disordered" evidence="1">
    <location>
        <begin position="1"/>
        <end position="23"/>
    </location>
</feature>
<feature type="compositionally biased region" description="Basic and acidic residues" evidence="1">
    <location>
        <begin position="183"/>
        <end position="193"/>
    </location>
</feature>
<evidence type="ECO:0000259" key="2">
    <source>
        <dbReference type="PROSITE" id="PS51222"/>
    </source>
</evidence>
<feature type="domain" description="DCD" evidence="2">
    <location>
        <begin position="367"/>
        <end position="494"/>
    </location>
</feature>
<feature type="compositionally biased region" description="Acidic residues" evidence="1">
    <location>
        <begin position="153"/>
        <end position="166"/>
    </location>
</feature>
<dbReference type="PANTHER" id="PTHR46444:SF11">
    <property type="entry name" value="DCD DOMAIN-CONTAINING PROTEIN"/>
    <property type="match status" value="1"/>
</dbReference>
<feature type="compositionally biased region" description="Acidic residues" evidence="1">
    <location>
        <begin position="194"/>
        <end position="209"/>
    </location>
</feature>
<sequence length="769" mass="89971">MVPMDEMKGNDACSSMPKTNNGNIEDEMEKEHKMDEMNGGKSGIIGVEIASSEIMKANDEQPFLIPNPSGFESEQFMEEVDMLIGEAEKENMYAEMNNDKIGDIEVEIVSSKFVNVNGEESIFFPCGEENEELTRESNVVIMHEEEEHSMEMLNDEEDPNEDLEYQEEAKEEVNNEEDPDEELEHKEEVKEEVNNEEDPDEELEEEEEARQEVNNKEDLDEELEQEEEVRQEVNNEEQVEVTSKKKVAKSRKKGKKGLKKKITLRSMNKVIVKDTTDQKPSSENNLQMMMELNDNAKIDEKMVHEGNIKEQVKDGERVEDVSQKKIGKLKKKKREDLKKKIARMGVNEVTVKGMNGKEPINKKVKDAKLMGMIFMCSSKTKQDCYRYKVLGLPANKREIVLKICEGMKLFLFDFDLKLLYGIYRAAGPGGYNIEPMAFNSAFPAQVRFSVFEDCLPVPEEKFKKVIKDNYYKKNKFDFQLTSEQVKNLCKLFQAASTKSKQLRRNPKAQTHKFTERDWNKKHHHSAETHTLTADQNRTRKRRKQAEIHASVAWDRSRKRHRQAETHASVDWNRSRKPQKQGKINTSVDRDWTRKRRPAAETHRFSDRDRTRKRHPDAYERETYVSPVAPLPSRPPLPPPSSLAFPPRLYAYEGTSEMMNNYRRDTLTEHQDMRYRDLELRRHKHVEHTRDSFHDHHDGRFLDSELRHQGETKHRDPYPPYRDYPLHRGLSYSVAQPLDYHSHSRTSLHSTAPAYSIDLYDRYGGKRSWY</sequence>
<dbReference type="KEGG" id="jcu:105650295"/>
<dbReference type="PROSITE" id="PS51222">
    <property type="entry name" value="DCD"/>
    <property type="match status" value="1"/>
</dbReference>
<accession>A0A067JLS3</accession>
<protein>
    <recommendedName>
        <fullName evidence="2">DCD domain-containing protein</fullName>
    </recommendedName>
</protein>
<feature type="compositionally biased region" description="Polar residues" evidence="1">
    <location>
        <begin position="12"/>
        <end position="23"/>
    </location>
</feature>
<evidence type="ECO:0000313" key="4">
    <source>
        <dbReference type="Proteomes" id="UP000027138"/>
    </source>
</evidence>
<reference evidence="3 4" key="1">
    <citation type="journal article" date="2014" name="PLoS ONE">
        <title>Global Analysis of Gene Expression Profiles in Physic Nut (Jatropha curcas L.) Seedlings Exposed to Salt Stress.</title>
        <authorList>
            <person name="Zhang L."/>
            <person name="Zhang C."/>
            <person name="Wu P."/>
            <person name="Chen Y."/>
            <person name="Li M."/>
            <person name="Jiang H."/>
            <person name="Wu G."/>
        </authorList>
    </citation>
    <scope>NUCLEOTIDE SEQUENCE [LARGE SCALE GENOMIC DNA]</scope>
    <source>
        <strain evidence="4">cv. GZQX0401</strain>
        <tissue evidence="3">Young leaves</tissue>
    </source>
</reference>
<evidence type="ECO:0000313" key="3">
    <source>
        <dbReference type="EMBL" id="KDP20459.1"/>
    </source>
</evidence>